<keyword evidence="2 4" id="KW-0548">Nucleotidyltransferase</keyword>
<dbReference type="Pfam" id="PF01128">
    <property type="entry name" value="IspD"/>
    <property type="match status" value="1"/>
</dbReference>
<proteinExistence type="inferred from homology"/>
<feature type="site" description="Transition state stabilizer" evidence="4">
    <location>
        <position position="16"/>
    </location>
</feature>
<keyword evidence="3 4" id="KW-0414">Isoprene biosynthesis</keyword>
<comment type="similarity">
    <text evidence="4">Belongs to the IspD/TarI cytidylyltransferase family. IspD subfamily.</text>
</comment>
<dbReference type="InterPro" id="IPR029044">
    <property type="entry name" value="Nucleotide-diphossugar_trans"/>
</dbReference>
<gene>
    <name evidence="4 5" type="primary">ispD</name>
    <name evidence="5" type="ORF">NVS47_00045</name>
</gene>
<comment type="pathway">
    <text evidence="4">Isoprenoid biosynthesis; isopentenyl diphosphate biosynthesis via DXP pathway; isopentenyl diphosphate from 1-deoxy-D-xylulose 5-phosphate: step 2/6.</text>
</comment>
<dbReference type="NCBIfam" id="TIGR00453">
    <property type="entry name" value="ispD"/>
    <property type="match status" value="1"/>
</dbReference>
<name>A0ABT1Y2K1_9FIRM</name>
<feature type="site" description="Transition state stabilizer" evidence="4">
    <location>
        <position position="23"/>
    </location>
</feature>
<dbReference type="EC" id="2.7.7.60" evidence="4"/>
<keyword evidence="6" id="KW-1185">Reference proteome</keyword>
<dbReference type="CDD" id="cd02516">
    <property type="entry name" value="CDP-ME_synthetase"/>
    <property type="match status" value="1"/>
</dbReference>
<reference evidence="5 6" key="1">
    <citation type="submission" date="2022-08" db="EMBL/GenBank/DDBJ databases">
        <title>Proteogenomics of the novel Dehalobacterium formicoaceticum strain EZ94 highlights a key role of methyltransferases during anaerobic dichloromethane degradation.</title>
        <authorList>
            <person name="Wasmund K."/>
        </authorList>
    </citation>
    <scope>NUCLEOTIDE SEQUENCE [LARGE SCALE GENOMIC DNA]</scope>
    <source>
        <strain evidence="5 6">EZ94</strain>
    </source>
</reference>
<dbReference type="GO" id="GO:0050518">
    <property type="term" value="F:2-C-methyl-D-erythritol 4-phosphate cytidylyltransferase activity"/>
    <property type="evidence" value="ECO:0007669"/>
    <property type="project" value="UniProtKB-EC"/>
</dbReference>
<dbReference type="HAMAP" id="MF_00108">
    <property type="entry name" value="IspD"/>
    <property type="match status" value="1"/>
</dbReference>
<evidence type="ECO:0000256" key="4">
    <source>
        <dbReference type="HAMAP-Rule" id="MF_00108"/>
    </source>
</evidence>
<protein>
    <recommendedName>
        <fullName evidence="4">2-C-methyl-D-erythritol 4-phosphate cytidylyltransferase</fullName>
        <ecNumber evidence="4">2.7.7.60</ecNumber>
    </recommendedName>
    <alternativeName>
        <fullName evidence="4">4-diphosphocytidyl-2C-methyl-D-erythritol synthase</fullName>
    </alternativeName>
    <alternativeName>
        <fullName evidence="4">MEP cytidylyltransferase</fullName>
        <shortName evidence="4">MCT</shortName>
    </alternativeName>
</protein>
<evidence type="ECO:0000313" key="6">
    <source>
        <dbReference type="Proteomes" id="UP001524944"/>
    </source>
</evidence>
<evidence type="ECO:0000256" key="1">
    <source>
        <dbReference type="ARBA" id="ARBA00022679"/>
    </source>
</evidence>
<comment type="catalytic activity">
    <reaction evidence="4">
        <text>2-C-methyl-D-erythritol 4-phosphate + CTP + H(+) = 4-CDP-2-C-methyl-D-erythritol + diphosphate</text>
        <dbReference type="Rhea" id="RHEA:13429"/>
        <dbReference type="ChEBI" id="CHEBI:15378"/>
        <dbReference type="ChEBI" id="CHEBI:33019"/>
        <dbReference type="ChEBI" id="CHEBI:37563"/>
        <dbReference type="ChEBI" id="CHEBI:57823"/>
        <dbReference type="ChEBI" id="CHEBI:58262"/>
        <dbReference type="EC" id="2.7.7.60"/>
    </reaction>
</comment>
<dbReference type="Gene3D" id="3.90.550.10">
    <property type="entry name" value="Spore Coat Polysaccharide Biosynthesis Protein SpsA, Chain A"/>
    <property type="match status" value="1"/>
</dbReference>
<accession>A0ABT1Y2K1</accession>
<dbReference type="EMBL" id="JANPWE010000001">
    <property type="protein sequence ID" value="MCR6543926.1"/>
    <property type="molecule type" value="Genomic_DNA"/>
</dbReference>
<dbReference type="SUPFAM" id="SSF53448">
    <property type="entry name" value="Nucleotide-diphospho-sugar transferases"/>
    <property type="match status" value="1"/>
</dbReference>
<evidence type="ECO:0000256" key="3">
    <source>
        <dbReference type="ARBA" id="ARBA00023229"/>
    </source>
</evidence>
<comment type="caution">
    <text evidence="5">The sequence shown here is derived from an EMBL/GenBank/DDBJ whole genome shotgun (WGS) entry which is preliminary data.</text>
</comment>
<feature type="site" description="Positions MEP for the nucleophilic attack" evidence="4">
    <location>
        <position position="158"/>
    </location>
</feature>
<comment type="function">
    <text evidence="4">Catalyzes the formation of 4-diphosphocytidyl-2-C-methyl-D-erythritol from CTP and 2-C-methyl-D-erythritol 4-phosphate (MEP).</text>
</comment>
<dbReference type="InterPro" id="IPR001228">
    <property type="entry name" value="IspD"/>
</dbReference>
<dbReference type="PANTHER" id="PTHR32125:SF4">
    <property type="entry name" value="2-C-METHYL-D-ERYTHRITOL 4-PHOSPHATE CYTIDYLYLTRANSFERASE, CHLOROPLASTIC"/>
    <property type="match status" value="1"/>
</dbReference>
<sequence>MHNITGVIPAAGRGSRMKKDVNKQFLMLKGKPVLVHTLEIFESCPFVREVILVASSGEEDYCRRLIKEYGFSKIPRIMTGGEDRFHSVLNGLKGISPQSEIVAVHDGARPLLLRSDLEKIIKAVAADDAPDGAILAVPVKETIKEVDEEEIVQGTLDRSKLWMAQTPQVFPKEILQFAYRKALEDNFRGTDDASLVERAGMRVKIIPGSYENIKITTPEDIDLAALILERRGYR</sequence>
<dbReference type="RefSeq" id="WP_257911413.1">
    <property type="nucleotide sequence ID" value="NZ_JANPWE010000001.1"/>
</dbReference>
<dbReference type="PANTHER" id="PTHR32125">
    <property type="entry name" value="2-C-METHYL-D-ERYTHRITOL 4-PHOSPHATE CYTIDYLYLTRANSFERASE, CHLOROPLASTIC"/>
    <property type="match status" value="1"/>
</dbReference>
<dbReference type="InterPro" id="IPR034683">
    <property type="entry name" value="IspD/TarI"/>
</dbReference>
<dbReference type="Proteomes" id="UP001524944">
    <property type="component" value="Unassembled WGS sequence"/>
</dbReference>
<feature type="site" description="Positions MEP for the nucleophilic attack" evidence="4">
    <location>
        <position position="214"/>
    </location>
</feature>
<evidence type="ECO:0000313" key="5">
    <source>
        <dbReference type="EMBL" id="MCR6543926.1"/>
    </source>
</evidence>
<keyword evidence="1 4" id="KW-0808">Transferase</keyword>
<dbReference type="InterPro" id="IPR050088">
    <property type="entry name" value="IspD/TarI_cytidylyltransf_bact"/>
</dbReference>
<organism evidence="5 6">
    <name type="scientific">Dehalobacterium formicoaceticum</name>
    <dbReference type="NCBI Taxonomy" id="51515"/>
    <lineage>
        <taxon>Bacteria</taxon>
        <taxon>Bacillati</taxon>
        <taxon>Bacillota</taxon>
        <taxon>Clostridia</taxon>
        <taxon>Eubacteriales</taxon>
        <taxon>Peptococcaceae</taxon>
        <taxon>Dehalobacterium</taxon>
    </lineage>
</organism>
<evidence type="ECO:0000256" key="2">
    <source>
        <dbReference type="ARBA" id="ARBA00022695"/>
    </source>
</evidence>